<evidence type="ECO:0000313" key="2">
    <source>
        <dbReference type="Proteomes" id="UP001060085"/>
    </source>
</evidence>
<gene>
    <name evidence="1" type="ORF">M9H77_26865</name>
</gene>
<name>A0ACC0ACB8_CATRO</name>
<dbReference type="Proteomes" id="UP001060085">
    <property type="component" value="Linkage Group LG06"/>
</dbReference>
<accession>A0ACC0ACB8</accession>
<protein>
    <submittedName>
        <fullName evidence="1">Uncharacterized protein</fullName>
    </submittedName>
</protein>
<organism evidence="1 2">
    <name type="scientific">Catharanthus roseus</name>
    <name type="common">Madagascar periwinkle</name>
    <name type="synonym">Vinca rosea</name>
    <dbReference type="NCBI Taxonomy" id="4058"/>
    <lineage>
        <taxon>Eukaryota</taxon>
        <taxon>Viridiplantae</taxon>
        <taxon>Streptophyta</taxon>
        <taxon>Embryophyta</taxon>
        <taxon>Tracheophyta</taxon>
        <taxon>Spermatophyta</taxon>
        <taxon>Magnoliopsida</taxon>
        <taxon>eudicotyledons</taxon>
        <taxon>Gunneridae</taxon>
        <taxon>Pentapetalae</taxon>
        <taxon>asterids</taxon>
        <taxon>lamiids</taxon>
        <taxon>Gentianales</taxon>
        <taxon>Apocynaceae</taxon>
        <taxon>Rauvolfioideae</taxon>
        <taxon>Vinceae</taxon>
        <taxon>Catharanthinae</taxon>
        <taxon>Catharanthus</taxon>
    </lineage>
</organism>
<comment type="caution">
    <text evidence="1">The sequence shown here is derived from an EMBL/GenBank/DDBJ whole genome shotgun (WGS) entry which is preliminary data.</text>
</comment>
<keyword evidence="2" id="KW-1185">Reference proteome</keyword>
<proteinExistence type="predicted"/>
<reference evidence="2" key="1">
    <citation type="journal article" date="2023" name="Nat. Plants">
        <title>Single-cell RNA sequencing provides a high-resolution roadmap for understanding the multicellular compartmentation of specialized metabolism.</title>
        <authorList>
            <person name="Sun S."/>
            <person name="Shen X."/>
            <person name="Li Y."/>
            <person name="Li Y."/>
            <person name="Wang S."/>
            <person name="Li R."/>
            <person name="Zhang H."/>
            <person name="Shen G."/>
            <person name="Guo B."/>
            <person name="Wei J."/>
            <person name="Xu J."/>
            <person name="St-Pierre B."/>
            <person name="Chen S."/>
            <person name="Sun C."/>
        </authorList>
    </citation>
    <scope>NUCLEOTIDE SEQUENCE [LARGE SCALE GENOMIC DNA]</scope>
</reference>
<sequence length="104" mass="11264">MFDNLNQQGKAATKLNDPRSFSFPCMIGSFSIDRGLANLEAIINITSYNMCKKPGLGELTPTRMIHIATHSSAQSSDRNNQRAPELPGVPNGIVTDGTTVSQKQ</sequence>
<evidence type="ECO:0000313" key="1">
    <source>
        <dbReference type="EMBL" id="KAI5658072.1"/>
    </source>
</evidence>
<dbReference type="EMBL" id="CM044706">
    <property type="protein sequence ID" value="KAI5658072.1"/>
    <property type="molecule type" value="Genomic_DNA"/>
</dbReference>